<comment type="caution">
    <text evidence="4">The sequence shown here is derived from an EMBL/GenBank/DDBJ whole genome shotgun (WGS) entry which is preliminary data.</text>
</comment>
<keyword evidence="5" id="KW-1185">Reference proteome</keyword>
<dbReference type="InterPro" id="IPR045304">
    <property type="entry name" value="LbH_SAT"/>
</dbReference>
<gene>
    <name evidence="4" type="ORF">JKG61_13825</name>
</gene>
<evidence type="ECO:0000256" key="2">
    <source>
        <dbReference type="ARBA" id="ARBA00022679"/>
    </source>
</evidence>
<dbReference type="Gene3D" id="1.10.3130.10">
    <property type="entry name" value="serine acetyltransferase, domain 1"/>
    <property type="match status" value="1"/>
</dbReference>
<dbReference type="CDD" id="cd03354">
    <property type="entry name" value="LbH_SAT"/>
    <property type="match status" value="1"/>
</dbReference>
<accession>A0ABS1R552</accession>
<keyword evidence="1" id="KW-0028">Amino-acid biosynthesis</keyword>
<reference evidence="4 5" key="1">
    <citation type="submission" date="2021-01" db="EMBL/GenBank/DDBJ databases">
        <title>C459-1 draft genome sequence.</title>
        <authorList>
            <person name="Zhang X.-F."/>
        </authorList>
    </citation>
    <scope>NUCLEOTIDE SEQUENCE [LARGE SCALE GENOMIC DNA]</scope>
    <source>
        <strain evidence="5">C459-1</strain>
    </source>
</reference>
<proteinExistence type="predicted"/>
<evidence type="ECO:0000313" key="4">
    <source>
        <dbReference type="EMBL" id="MBL1409835.1"/>
    </source>
</evidence>
<evidence type="ECO:0000256" key="1">
    <source>
        <dbReference type="ARBA" id="ARBA00022605"/>
    </source>
</evidence>
<keyword evidence="2" id="KW-0808">Transferase</keyword>
<protein>
    <submittedName>
        <fullName evidence="4">Serine acetyltransferase</fullName>
    </submittedName>
</protein>
<dbReference type="EMBL" id="JAERTY010000008">
    <property type="protein sequence ID" value="MBL1409835.1"/>
    <property type="molecule type" value="Genomic_DNA"/>
</dbReference>
<name>A0ABS1R552_9SPHI</name>
<dbReference type="InterPro" id="IPR011004">
    <property type="entry name" value="Trimer_LpxA-like_sf"/>
</dbReference>
<dbReference type="SUPFAM" id="SSF51161">
    <property type="entry name" value="Trimeric LpxA-like enzymes"/>
    <property type="match status" value="1"/>
</dbReference>
<organism evidence="4 5">
    <name type="scientific">Sphingobacterium faecale</name>
    <dbReference type="NCBI Taxonomy" id="2803775"/>
    <lineage>
        <taxon>Bacteria</taxon>
        <taxon>Pseudomonadati</taxon>
        <taxon>Bacteroidota</taxon>
        <taxon>Sphingobacteriia</taxon>
        <taxon>Sphingobacteriales</taxon>
        <taxon>Sphingobacteriaceae</taxon>
        <taxon>Sphingobacterium</taxon>
    </lineage>
</organism>
<sequence>MMKGNEVIAFYQQLFLKQLEVQDMPSNGRIAAWARNLLDLLFPERNSRSFGSIDEMMLAFDQAESELFELLLKTKACSHCDNQAIAKRFFTLLPSIYEVMNTDAQAIMDGDPAAQSLREVIRTYPGFMAISIYRLAHQLLQLGIPLIPRILTEYAHSKTGIDIHPGAQIGPYLYIDHGTGLVIGETSIIGSHVKLYQGVTLGALSVEKSFANVQRHPIIGNHVIIYAGATILGGETKIGDYSIIGGNVWLTNSVEPYTTVYHQPNSKFIETKPTV</sequence>
<dbReference type="InterPro" id="IPR042122">
    <property type="entry name" value="Ser_AcTrfase_N_sf"/>
</dbReference>
<evidence type="ECO:0000256" key="3">
    <source>
        <dbReference type="ARBA" id="ARBA00023315"/>
    </source>
</evidence>
<evidence type="ECO:0000313" key="5">
    <source>
        <dbReference type="Proteomes" id="UP000625283"/>
    </source>
</evidence>
<keyword evidence="3" id="KW-0012">Acyltransferase</keyword>
<dbReference type="PANTHER" id="PTHR42811">
    <property type="entry name" value="SERINE ACETYLTRANSFERASE"/>
    <property type="match status" value="1"/>
</dbReference>
<dbReference type="Gene3D" id="2.160.10.10">
    <property type="entry name" value="Hexapeptide repeat proteins"/>
    <property type="match status" value="1"/>
</dbReference>
<dbReference type="Proteomes" id="UP000625283">
    <property type="component" value="Unassembled WGS sequence"/>
</dbReference>
<dbReference type="RefSeq" id="WP_202103554.1">
    <property type="nucleotide sequence ID" value="NZ_JAERTY010000008.1"/>
</dbReference>